<evidence type="ECO:0000259" key="13">
    <source>
        <dbReference type="Pfam" id="PF25084"/>
    </source>
</evidence>
<feature type="domain" description="Nucleotidyl transferase" evidence="12">
    <location>
        <begin position="5"/>
        <end position="160"/>
    </location>
</feature>
<keyword evidence="3" id="KW-0963">Cytoplasm</keyword>
<evidence type="ECO:0000256" key="11">
    <source>
        <dbReference type="SAM" id="MobiDB-lite"/>
    </source>
</evidence>
<comment type="subunit">
    <text evidence="9">Component of the translation initiation factor 2B (eIF2B) complex which is a heterodecamer of two sets of five different subunits: alpha, beta, gamma, delta and epsilon. Subunits alpha, beta and delta comprise a regulatory subcomplex and subunits epsilon and gamma comprise a catalytic subcomplex. Within the complex, the hexameric regulatory complex resides at the center, with the two heterodimeric catalytic subcomplexes bound on opposite sides.</text>
</comment>
<evidence type="ECO:0000256" key="2">
    <source>
        <dbReference type="ARBA" id="ARBA00007878"/>
    </source>
</evidence>
<evidence type="ECO:0000256" key="9">
    <source>
        <dbReference type="ARBA" id="ARBA00046432"/>
    </source>
</evidence>
<dbReference type="InterPro" id="IPR029044">
    <property type="entry name" value="Nucleotide-diphossugar_trans"/>
</dbReference>
<evidence type="ECO:0000256" key="6">
    <source>
        <dbReference type="ARBA" id="ARBA00044196"/>
    </source>
</evidence>
<evidence type="ECO:0000256" key="3">
    <source>
        <dbReference type="ARBA" id="ARBA00022490"/>
    </source>
</evidence>
<evidence type="ECO:0000256" key="10">
    <source>
        <dbReference type="SAM" id="Coils"/>
    </source>
</evidence>
<evidence type="ECO:0000256" key="7">
    <source>
        <dbReference type="ARBA" id="ARBA00044229"/>
    </source>
</evidence>
<dbReference type="Gene3D" id="2.160.10.10">
    <property type="entry name" value="Hexapeptide repeat proteins"/>
    <property type="match status" value="1"/>
</dbReference>
<dbReference type="GO" id="GO:0002183">
    <property type="term" value="P:cytoplasmic translational initiation"/>
    <property type="evidence" value="ECO:0007669"/>
    <property type="project" value="TreeGrafter"/>
</dbReference>
<keyword evidence="10" id="KW-0175">Coiled coil</keyword>
<evidence type="ECO:0000256" key="4">
    <source>
        <dbReference type="ARBA" id="ARBA00022540"/>
    </source>
</evidence>
<name>A0A4P9ZCP0_9ASCO</name>
<feature type="domain" description="EIF2B subunit epsilon/gamma LbH" evidence="13">
    <location>
        <begin position="335"/>
        <end position="410"/>
    </location>
</feature>
<dbReference type="EMBL" id="ML004454">
    <property type="protein sequence ID" value="RKP30677.1"/>
    <property type="molecule type" value="Genomic_DNA"/>
</dbReference>
<organism evidence="14 15">
    <name type="scientific">Metschnikowia bicuspidata</name>
    <dbReference type="NCBI Taxonomy" id="27322"/>
    <lineage>
        <taxon>Eukaryota</taxon>
        <taxon>Fungi</taxon>
        <taxon>Dikarya</taxon>
        <taxon>Ascomycota</taxon>
        <taxon>Saccharomycotina</taxon>
        <taxon>Pichiomycetes</taxon>
        <taxon>Metschnikowiaceae</taxon>
        <taxon>Metschnikowia</taxon>
    </lineage>
</organism>
<dbReference type="GO" id="GO:0003743">
    <property type="term" value="F:translation initiation factor activity"/>
    <property type="evidence" value="ECO:0007669"/>
    <property type="project" value="UniProtKB-KW"/>
</dbReference>
<sequence>MEFHAVILCGPGRQLSPLSKVRATGTAKALLPLALVPMFEYVLDWCERAFFRKITLACSADEQEELQAALEQYKLRKSQAAANFDVESSANSDNTLQFTQSIQVAVFDTTSNGNVLRQLVQQSEEISSENAEHFVVLPCDFITDLPPQVLIEAYRCREDSDMGMLVSYRNQLEIEDKKNKIFPKCYTLYAELPSTGHAQLVDYYSSEDVDFQKALSVRTLLAWKQPNISISRRIFNSSIFFGDSRSLSAFFQKHHKKYTERYFSSRPLIKIVRDLARKSWQSRLSEGTIGIFIIPDEIPFIRANNLPVYTEANRHFLKIHAQESAGGKPAPKDKTTANVGADSIVAEGTTLGERTNVKRSVVGTGCVIGKRVKLTGCVILDGVSIGDDVLLENTIVGNNAVIHNKAKLINCNVESTHEVAQGIHAKGDTLLCLSLEGLVYTDDESSSDDVDDSESSYDDFEAEDIDDGLFGY</sequence>
<feature type="region of interest" description="Disordered" evidence="11">
    <location>
        <begin position="442"/>
        <end position="472"/>
    </location>
</feature>
<evidence type="ECO:0000313" key="15">
    <source>
        <dbReference type="Proteomes" id="UP000268321"/>
    </source>
</evidence>
<evidence type="ECO:0000313" key="14">
    <source>
        <dbReference type="EMBL" id="RKP30677.1"/>
    </source>
</evidence>
<dbReference type="OrthoDB" id="10250549at2759"/>
<dbReference type="AlphaFoldDB" id="A0A4P9ZCP0"/>
<evidence type="ECO:0000259" key="12">
    <source>
        <dbReference type="Pfam" id="PF00483"/>
    </source>
</evidence>
<dbReference type="PANTHER" id="PTHR45989:SF1">
    <property type="entry name" value="TRANSLATION INITIATION FACTOR EIF-2B SUBUNIT GAMMA"/>
    <property type="match status" value="1"/>
</dbReference>
<keyword evidence="5" id="KW-0648">Protein biosynthesis</keyword>
<dbReference type="InterPro" id="IPR005835">
    <property type="entry name" value="NTP_transferase_dom"/>
</dbReference>
<comment type="subcellular location">
    <subcellularLocation>
        <location evidence="1">Cytoplasm</location>
        <location evidence="1">Cytosol</location>
    </subcellularLocation>
</comment>
<dbReference type="InterPro" id="IPR056764">
    <property type="entry name" value="LbH_EIF2B3/5"/>
</dbReference>
<feature type="coiled-coil region" evidence="10">
    <location>
        <begin position="56"/>
        <end position="83"/>
    </location>
</feature>
<dbReference type="GO" id="GO:0005085">
    <property type="term" value="F:guanyl-nucleotide exchange factor activity"/>
    <property type="evidence" value="ECO:0007669"/>
    <property type="project" value="TreeGrafter"/>
</dbReference>
<evidence type="ECO:0000256" key="8">
    <source>
        <dbReference type="ARBA" id="ARBA00045373"/>
    </source>
</evidence>
<dbReference type="PANTHER" id="PTHR45989">
    <property type="entry name" value="TRANSLATION INITIATION FACTOR EIF-2B SUBUNIT GAMMA"/>
    <property type="match status" value="1"/>
</dbReference>
<evidence type="ECO:0000256" key="5">
    <source>
        <dbReference type="ARBA" id="ARBA00022917"/>
    </source>
</evidence>
<dbReference type="Pfam" id="PF25084">
    <property type="entry name" value="LbH_EIF2B"/>
    <property type="match status" value="1"/>
</dbReference>
<dbReference type="SUPFAM" id="SSF53448">
    <property type="entry name" value="Nucleotide-diphospho-sugar transferases"/>
    <property type="match status" value="1"/>
</dbReference>
<evidence type="ECO:0000256" key="1">
    <source>
        <dbReference type="ARBA" id="ARBA00004514"/>
    </source>
</evidence>
<dbReference type="Gene3D" id="3.90.550.10">
    <property type="entry name" value="Spore Coat Polysaccharide Biosynthesis Protein SpsA, Chain A"/>
    <property type="match status" value="1"/>
</dbReference>
<dbReference type="Pfam" id="PF00483">
    <property type="entry name" value="NTP_transferase"/>
    <property type="match status" value="1"/>
</dbReference>
<dbReference type="CDD" id="cd04652">
    <property type="entry name" value="LbH_eIF2B_gamma_C"/>
    <property type="match status" value="1"/>
</dbReference>
<dbReference type="GO" id="GO:0005829">
    <property type="term" value="C:cytosol"/>
    <property type="evidence" value="ECO:0007669"/>
    <property type="project" value="UniProtKB-SubCell"/>
</dbReference>
<comment type="function">
    <text evidence="8">Acts as a component of the translation initiation factor 2B (eIF2B) complex, which catalyzes the exchange of GDP for GTP on the eukaryotic initiation factor 2 (eIF2) complex gamma subunit. Its guanine nucleotide exchange factor activity is repressed when bound to eIF2 complex phosphorylated on the alpha subunit, thereby limiting the amount of methionyl-initiator methionine tRNA available to the ribosome and consequently global translation is repressed.</text>
</comment>
<keyword evidence="4" id="KW-0396">Initiation factor</keyword>
<gene>
    <name evidence="14" type="ORF">METBISCDRAFT_27232</name>
</gene>
<proteinExistence type="inferred from homology"/>
<dbReference type="InterPro" id="IPR051960">
    <property type="entry name" value="eIF2B_gamma"/>
</dbReference>
<protein>
    <recommendedName>
        <fullName evidence="6">Translation initiation factor eIF2B subunit gamma</fullName>
    </recommendedName>
    <alternativeName>
        <fullName evidence="7">eIF2B GDP-GTP exchange factor subunit gamma</fullName>
    </alternativeName>
</protein>
<dbReference type="Proteomes" id="UP000268321">
    <property type="component" value="Unassembled WGS sequence"/>
</dbReference>
<reference evidence="15" key="1">
    <citation type="journal article" date="2018" name="Nat. Microbiol.">
        <title>Leveraging single-cell genomics to expand the fungal tree of life.</title>
        <authorList>
            <person name="Ahrendt S.R."/>
            <person name="Quandt C.A."/>
            <person name="Ciobanu D."/>
            <person name="Clum A."/>
            <person name="Salamov A."/>
            <person name="Andreopoulos B."/>
            <person name="Cheng J.F."/>
            <person name="Woyke T."/>
            <person name="Pelin A."/>
            <person name="Henrissat B."/>
            <person name="Reynolds N.K."/>
            <person name="Benny G.L."/>
            <person name="Smith M.E."/>
            <person name="James T.Y."/>
            <person name="Grigoriev I.V."/>
        </authorList>
    </citation>
    <scope>NUCLEOTIDE SEQUENCE [LARGE SCALE GENOMIC DNA]</scope>
    <source>
        <strain evidence="15">Baker2002</strain>
    </source>
</reference>
<keyword evidence="15" id="KW-1185">Reference proteome</keyword>
<dbReference type="GO" id="GO:0005851">
    <property type="term" value="C:eukaryotic translation initiation factor 2B complex"/>
    <property type="evidence" value="ECO:0007669"/>
    <property type="project" value="TreeGrafter"/>
</dbReference>
<accession>A0A4P9ZCP0</accession>
<comment type="similarity">
    <text evidence="2">Belongs to the eIF-2B gamma/epsilon subunits family.</text>
</comment>